<organism evidence="1 2">
    <name type="scientific">Oscillibacter hominis</name>
    <dbReference type="NCBI Taxonomy" id="2763056"/>
    <lineage>
        <taxon>Bacteria</taxon>
        <taxon>Bacillati</taxon>
        <taxon>Bacillota</taxon>
        <taxon>Clostridia</taxon>
        <taxon>Eubacteriales</taxon>
        <taxon>Oscillospiraceae</taxon>
        <taxon>Oscillibacter</taxon>
    </lineage>
</organism>
<reference evidence="1 2" key="1">
    <citation type="submission" date="2020-08" db="EMBL/GenBank/DDBJ databases">
        <authorList>
            <person name="Liu C."/>
            <person name="Sun Q."/>
        </authorList>
    </citation>
    <scope>NUCLEOTIDE SEQUENCE [LARGE SCALE GENOMIC DNA]</scope>
    <source>
        <strain evidence="1 2">NSJ-62</strain>
    </source>
</reference>
<sequence length="114" mass="12904">MDAKRKKELLEAYQNRRPDMGVISLRCTATGESFLGISKDIPAGFNSVCFKLSSGGYPNRRLQSLWNQYGEAGFERAVLRTLQYDDPHKDHMPELEKLLSLCLAADPQASLLWK</sequence>
<dbReference type="AlphaFoldDB" id="A0A7G9B5D7"/>
<gene>
    <name evidence="1" type="ORF">H8790_01560</name>
</gene>
<accession>A0A7G9B5D7</accession>
<dbReference type="EMBL" id="CP060490">
    <property type="protein sequence ID" value="QNL44768.1"/>
    <property type="molecule type" value="Genomic_DNA"/>
</dbReference>
<evidence type="ECO:0000313" key="1">
    <source>
        <dbReference type="EMBL" id="QNL44768.1"/>
    </source>
</evidence>
<evidence type="ECO:0000313" key="2">
    <source>
        <dbReference type="Proteomes" id="UP000515960"/>
    </source>
</evidence>
<dbReference type="RefSeq" id="WP_187333352.1">
    <property type="nucleotide sequence ID" value="NZ_CP060490.1"/>
</dbReference>
<dbReference type="InterPro" id="IPR035901">
    <property type="entry name" value="GIY-YIG_endonuc_sf"/>
</dbReference>
<dbReference type="Gene3D" id="3.40.1440.10">
    <property type="entry name" value="GIY-YIG endonuclease"/>
    <property type="match status" value="1"/>
</dbReference>
<dbReference type="KEGG" id="ohi:H8790_01560"/>
<protein>
    <submittedName>
        <fullName evidence="1">GIY-YIG nuclease family protein</fullName>
    </submittedName>
</protein>
<dbReference type="CDD" id="cd10451">
    <property type="entry name" value="GIY-YIG_LuxR_like"/>
    <property type="match status" value="1"/>
</dbReference>
<name>A0A7G9B5D7_9FIRM</name>
<keyword evidence="2" id="KW-1185">Reference proteome</keyword>
<proteinExistence type="predicted"/>
<dbReference type="Proteomes" id="UP000515960">
    <property type="component" value="Chromosome"/>
</dbReference>